<keyword evidence="1" id="KW-0812">Transmembrane</keyword>
<accession>A0A1G2C939</accession>
<keyword evidence="1" id="KW-0472">Membrane</keyword>
<feature type="transmembrane region" description="Helical" evidence="1">
    <location>
        <begin position="55"/>
        <end position="73"/>
    </location>
</feature>
<keyword evidence="1" id="KW-1133">Transmembrane helix</keyword>
<gene>
    <name evidence="2" type="ORF">A2128_01415</name>
</gene>
<comment type="caution">
    <text evidence="2">The sequence shown here is derived from an EMBL/GenBank/DDBJ whole genome shotgun (WGS) entry which is preliminary data.</text>
</comment>
<evidence type="ECO:0000256" key="1">
    <source>
        <dbReference type="SAM" id="Phobius"/>
    </source>
</evidence>
<sequence length="97" mass="10656">MSQDKYATIRREAAQARKKLPQPVRHGSSQVRAIAVGLVNPLALLPLSNDRVERIAIASAVTLFITVLGLAFFQPNLLQTALGASPWLLERLMPIVR</sequence>
<organism evidence="2 3">
    <name type="scientific">Candidatus Liptonbacteria bacterium GWC1_60_9</name>
    <dbReference type="NCBI Taxonomy" id="1798645"/>
    <lineage>
        <taxon>Bacteria</taxon>
        <taxon>Candidatus Liptoniibacteriota</taxon>
    </lineage>
</organism>
<protein>
    <submittedName>
        <fullName evidence="2">Uncharacterized protein</fullName>
    </submittedName>
</protein>
<reference evidence="2 3" key="1">
    <citation type="journal article" date="2016" name="Nat. Commun.">
        <title>Thousands of microbial genomes shed light on interconnected biogeochemical processes in an aquifer system.</title>
        <authorList>
            <person name="Anantharaman K."/>
            <person name="Brown C.T."/>
            <person name="Hug L.A."/>
            <person name="Sharon I."/>
            <person name="Castelle C.J."/>
            <person name="Probst A.J."/>
            <person name="Thomas B.C."/>
            <person name="Singh A."/>
            <person name="Wilkins M.J."/>
            <person name="Karaoz U."/>
            <person name="Brodie E.L."/>
            <person name="Williams K.H."/>
            <person name="Hubbard S.S."/>
            <person name="Banfield J.F."/>
        </authorList>
    </citation>
    <scope>NUCLEOTIDE SEQUENCE [LARGE SCALE GENOMIC DNA]</scope>
</reference>
<evidence type="ECO:0000313" key="3">
    <source>
        <dbReference type="Proteomes" id="UP000176349"/>
    </source>
</evidence>
<dbReference type="AlphaFoldDB" id="A0A1G2C939"/>
<evidence type="ECO:0000313" key="2">
    <source>
        <dbReference type="EMBL" id="OGY97007.1"/>
    </source>
</evidence>
<proteinExistence type="predicted"/>
<dbReference type="EMBL" id="MHKV01000026">
    <property type="protein sequence ID" value="OGY97007.1"/>
    <property type="molecule type" value="Genomic_DNA"/>
</dbReference>
<dbReference type="Proteomes" id="UP000176349">
    <property type="component" value="Unassembled WGS sequence"/>
</dbReference>
<name>A0A1G2C939_9BACT</name>